<evidence type="ECO:0000313" key="7">
    <source>
        <dbReference type="EMBL" id="RZH99879.1"/>
    </source>
</evidence>
<keyword evidence="3" id="KW-0479">Metal-binding</keyword>
<evidence type="ECO:0000256" key="2">
    <source>
        <dbReference type="ARBA" id="ARBA00022598"/>
    </source>
</evidence>
<feature type="domain" description="GS catalytic" evidence="6">
    <location>
        <begin position="1"/>
        <end position="99"/>
    </location>
</feature>
<dbReference type="AlphaFoldDB" id="A0AB37XLV2"/>
<dbReference type="GO" id="GO:0046872">
    <property type="term" value="F:metal ion binding"/>
    <property type="evidence" value="ECO:0007669"/>
    <property type="project" value="UniProtKB-KW"/>
</dbReference>
<dbReference type="SMART" id="SM01230">
    <property type="entry name" value="Gln-synt_C"/>
    <property type="match status" value="1"/>
</dbReference>
<evidence type="ECO:0000256" key="3">
    <source>
        <dbReference type="ARBA" id="ARBA00022723"/>
    </source>
</evidence>
<dbReference type="SUPFAM" id="SSF55931">
    <property type="entry name" value="Glutamine synthetase/guanido kinase"/>
    <property type="match status" value="1"/>
</dbReference>
<evidence type="ECO:0000256" key="1">
    <source>
        <dbReference type="ARBA" id="ARBA00009897"/>
    </source>
</evidence>
<dbReference type="InterPro" id="IPR014746">
    <property type="entry name" value="Gln_synth/guanido_kin_cat_dom"/>
</dbReference>
<dbReference type="PANTHER" id="PTHR43785:SF11">
    <property type="entry name" value="GAMMA-GLUTAMYLPOLYAMINE SYNTHETASE GLNA2"/>
    <property type="match status" value="1"/>
</dbReference>
<name>A0AB37XLV2_STAAU</name>
<evidence type="ECO:0000259" key="6">
    <source>
        <dbReference type="PROSITE" id="PS51987"/>
    </source>
</evidence>
<evidence type="ECO:0000256" key="5">
    <source>
        <dbReference type="RuleBase" id="RU000384"/>
    </source>
</evidence>
<dbReference type="GO" id="GO:0004356">
    <property type="term" value="F:glutamine synthetase activity"/>
    <property type="evidence" value="ECO:0007669"/>
    <property type="project" value="InterPro"/>
</dbReference>
<dbReference type="EMBL" id="RQTF01000782">
    <property type="protein sequence ID" value="RZH99879.1"/>
    <property type="molecule type" value="Genomic_DNA"/>
</dbReference>
<dbReference type="InterPro" id="IPR008146">
    <property type="entry name" value="Gln_synth_cat_dom"/>
</dbReference>
<protein>
    <submittedName>
        <fullName evidence="7">Glutamine synthetase</fullName>
    </submittedName>
</protein>
<organism evidence="7 8">
    <name type="scientific">Staphylococcus aureus</name>
    <dbReference type="NCBI Taxonomy" id="1280"/>
    <lineage>
        <taxon>Bacteria</taxon>
        <taxon>Bacillati</taxon>
        <taxon>Bacillota</taxon>
        <taxon>Bacilli</taxon>
        <taxon>Bacillales</taxon>
        <taxon>Staphylococcaceae</taxon>
        <taxon>Staphylococcus</taxon>
    </lineage>
</organism>
<dbReference type="Gene3D" id="3.30.590.10">
    <property type="entry name" value="Glutamine synthetase/guanido kinase, catalytic domain"/>
    <property type="match status" value="1"/>
</dbReference>
<comment type="caution">
    <text evidence="7">The sequence shown here is derived from an EMBL/GenBank/DDBJ whole genome shotgun (WGS) entry which is preliminary data.</text>
</comment>
<dbReference type="PANTHER" id="PTHR43785">
    <property type="entry name" value="GAMMA-GLUTAMYLPUTRESCINE SYNTHETASE"/>
    <property type="match status" value="1"/>
</dbReference>
<reference evidence="7 8" key="1">
    <citation type="submission" date="2018-11" db="EMBL/GenBank/DDBJ databases">
        <title>Genomic profiling of Staphylococcus species from a Poultry farm system in KwaZulu-Natal, South Africa.</title>
        <authorList>
            <person name="Amoako D.G."/>
            <person name="Somboro A.M."/>
            <person name="Abia A.L.K."/>
            <person name="Bester L.A."/>
            <person name="Essack S.Y."/>
        </authorList>
    </citation>
    <scope>NUCLEOTIDE SEQUENCE [LARGE SCALE GENOMIC DNA]</scope>
    <source>
        <strain evidence="7 8">SA12</strain>
    </source>
</reference>
<evidence type="ECO:0000313" key="8">
    <source>
        <dbReference type="Proteomes" id="UP000294017"/>
    </source>
</evidence>
<evidence type="ECO:0000256" key="4">
    <source>
        <dbReference type="PROSITE-ProRule" id="PRU01331"/>
    </source>
</evidence>
<dbReference type="PROSITE" id="PS51987">
    <property type="entry name" value="GS_CATALYTIC"/>
    <property type="match status" value="1"/>
</dbReference>
<keyword evidence="2" id="KW-0436">Ligase</keyword>
<comment type="similarity">
    <text evidence="1 4 5">Belongs to the glutamine synthetase family.</text>
</comment>
<gene>
    <name evidence="7" type="ORF">EIH03_17535</name>
</gene>
<dbReference type="GO" id="GO:0006542">
    <property type="term" value="P:glutamine biosynthetic process"/>
    <property type="evidence" value="ECO:0007669"/>
    <property type="project" value="TreeGrafter"/>
</dbReference>
<dbReference type="Pfam" id="PF00120">
    <property type="entry name" value="Gln-synt_C"/>
    <property type="match status" value="1"/>
</dbReference>
<feature type="non-terminal residue" evidence="7">
    <location>
        <position position="99"/>
    </location>
</feature>
<accession>A0AB37XLV2</accession>
<feature type="non-terminal residue" evidence="7">
    <location>
        <position position="1"/>
    </location>
</feature>
<proteinExistence type="inferred from homology"/>
<sequence length="99" mass="10686">PLQLSEVGKSFIAGILEHAFEISAVTNQWVNSYKRLVQGGESPTAASWGAANRSALVRVPMYTPHKTSSRRVEVRSPDSACNPYLTFAVLLAAGLRGVE</sequence>
<dbReference type="Proteomes" id="UP000294017">
    <property type="component" value="Unassembled WGS sequence"/>
</dbReference>